<dbReference type="RefSeq" id="WP_049406401.1">
    <property type="nucleotide sequence ID" value="NZ_CP066062.1"/>
</dbReference>
<evidence type="ECO:0000256" key="1">
    <source>
        <dbReference type="SAM" id="Coils"/>
    </source>
</evidence>
<protein>
    <submittedName>
        <fullName evidence="2">Uncharacterized protein</fullName>
    </submittedName>
</protein>
<feature type="coiled-coil region" evidence="1">
    <location>
        <begin position="83"/>
        <end position="110"/>
    </location>
</feature>
<comment type="caution">
    <text evidence="2">The sequence shown here is derived from an EMBL/GenBank/DDBJ whole genome shotgun (WGS) entry which is preliminary data.</text>
</comment>
<gene>
    <name evidence="2" type="ORF">CJ235_09995</name>
</gene>
<dbReference type="STRING" id="170573.GCA_001076995_00134"/>
<accession>A0A2K4DLZ9</accession>
<dbReference type="Proteomes" id="UP000235748">
    <property type="component" value="Unassembled WGS sequence"/>
</dbReference>
<reference evidence="2 3" key="1">
    <citation type="submission" date="2017-09" db="EMBL/GenBank/DDBJ databases">
        <title>Bacterial strain isolated from the female urinary microbiota.</title>
        <authorList>
            <person name="Thomas-White K."/>
            <person name="Kumar N."/>
            <person name="Forster S."/>
            <person name="Putonti C."/>
            <person name="Lawley T."/>
            <person name="Wolfe A.J."/>
        </authorList>
    </citation>
    <scope>NUCLEOTIDE SEQUENCE [LARGE SCALE GENOMIC DNA]</scope>
    <source>
        <strain evidence="2 3">UMB0834</strain>
    </source>
</reference>
<evidence type="ECO:0000313" key="2">
    <source>
        <dbReference type="EMBL" id="PMC17692.1"/>
    </source>
</evidence>
<dbReference type="EMBL" id="PNGG01000006">
    <property type="protein sequence ID" value="PMC17692.1"/>
    <property type="molecule type" value="Genomic_DNA"/>
</dbReference>
<proteinExistence type="predicted"/>
<keyword evidence="1" id="KW-0175">Coiled coil</keyword>
<sequence length="131" mass="15383">MNILWTYMDKICKQLLDKSMRARWQELDYRLQDIERYIRYLVLKQASIRKLIDSLSLTLENKYIDIIESAKNISACKIESADIEAITSQLNHYEATYAELESTITAQHQEKLSTEAECDMLQQLRLGQYAV</sequence>
<dbReference type="AlphaFoldDB" id="A0A2K4DLZ9"/>
<evidence type="ECO:0000313" key="3">
    <source>
        <dbReference type="Proteomes" id="UP000235748"/>
    </source>
</evidence>
<name>A0A2K4DLZ9_9STAP</name>
<organism evidence="2 3">
    <name type="scientific">Staphylococcus pettenkoferi</name>
    <dbReference type="NCBI Taxonomy" id="170573"/>
    <lineage>
        <taxon>Bacteria</taxon>
        <taxon>Bacillati</taxon>
        <taxon>Bacillota</taxon>
        <taxon>Bacilli</taxon>
        <taxon>Bacillales</taxon>
        <taxon>Staphylococcaceae</taxon>
        <taxon>Staphylococcus</taxon>
    </lineage>
</organism>